<evidence type="ECO:0000256" key="1">
    <source>
        <dbReference type="SAM" id="SignalP"/>
    </source>
</evidence>
<dbReference type="EMBL" id="CP065601">
    <property type="protein sequence ID" value="QPQ94024.1"/>
    <property type="molecule type" value="Genomic_DNA"/>
</dbReference>
<feature type="chain" id="PRO_5042822695" description="Lipoprotein" evidence="1">
    <location>
        <begin position="21"/>
        <end position="317"/>
    </location>
</feature>
<dbReference type="PROSITE" id="PS51257">
    <property type="entry name" value="PROKAR_LIPOPROTEIN"/>
    <property type="match status" value="1"/>
</dbReference>
<name>A0AAP9Y564_BURGL</name>
<gene>
    <name evidence="2" type="ORF">I6H06_17770</name>
</gene>
<dbReference type="RefSeq" id="WP_012735112.1">
    <property type="nucleotide sequence ID" value="NZ_CP066791.1"/>
</dbReference>
<proteinExistence type="predicted"/>
<organism evidence="2 3">
    <name type="scientific">Burkholderia glumae</name>
    <name type="common">Pseudomonas glumae</name>
    <dbReference type="NCBI Taxonomy" id="337"/>
    <lineage>
        <taxon>Bacteria</taxon>
        <taxon>Pseudomonadati</taxon>
        <taxon>Pseudomonadota</taxon>
        <taxon>Betaproteobacteria</taxon>
        <taxon>Burkholderiales</taxon>
        <taxon>Burkholderiaceae</taxon>
        <taxon>Burkholderia</taxon>
    </lineage>
</organism>
<evidence type="ECO:0000313" key="3">
    <source>
        <dbReference type="Proteomes" id="UP000594892"/>
    </source>
</evidence>
<dbReference type="AlphaFoldDB" id="A0AAP9Y564"/>
<evidence type="ECO:0000313" key="2">
    <source>
        <dbReference type="EMBL" id="QPQ94024.1"/>
    </source>
</evidence>
<reference evidence="2 3" key="1">
    <citation type="submission" date="2020-12" db="EMBL/GenBank/DDBJ databases">
        <title>FDA dAtabase for Regulatory Grade micrObial Sequences (FDA-ARGOS): Supporting development and validation of Infectious Disease Dx tests.</title>
        <authorList>
            <person name="Minogue T."/>
            <person name="Wolcott M."/>
            <person name="Wasieloski L."/>
            <person name="Aguilar W."/>
            <person name="Moore D."/>
            <person name="Jaissle J."/>
            <person name="Tallon L."/>
            <person name="Sadzewicz L."/>
            <person name="Zhao X."/>
            <person name="Boylan J."/>
            <person name="Ott S."/>
            <person name="Bowen H."/>
            <person name="Vavikolanu K."/>
            <person name="Mehta A."/>
            <person name="Aluvathingal J."/>
            <person name="Nadendla S."/>
            <person name="Yan Y."/>
            <person name="Sichtig H."/>
        </authorList>
    </citation>
    <scope>NUCLEOTIDE SEQUENCE [LARGE SCALE GENOMIC DNA]</scope>
    <source>
        <strain evidence="2 3">FDAARGOS_949</strain>
    </source>
</reference>
<sequence>MRRRLGLTALALLVASCAAGYGWHMTTASMARNGTSTMQPDLIFGIGDNGDQVARTARVPVKRSQLSTALMYDASRIATGAEPVFEFRDARHRMLLPQATDVEFMSDTDEGGGIRTIHVVFKVPVSPTDVHDTAAFEAYDRAMYGYVTGVLQVIRQAGWKRYIPLSSPRLEGRRTYSFTPDSYAGPTYATSPSLAQADPDYALTFEDWRHLSRGGTTLWQWYADGKFVDLKYERDERSAELPITLGDQLDLRIRSEAAWLDTFGPTYEAARARYASEVAALLQQRHAAEVKAQAAGARILRDWTDPIIAGVAVPKSR</sequence>
<accession>A0AAP9Y564</accession>
<feature type="signal peptide" evidence="1">
    <location>
        <begin position="1"/>
        <end position="20"/>
    </location>
</feature>
<keyword evidence="1" id="KW-0732">Signal</keyword>
<evidence type="ECO:0008006" key="4">
    <source>
        <dbReference type="Google" id="ProtNLM"/>
    </source>
</evidence>
<protein>
    <recommendedName>
        <fullName evidence="4">Lipoprotein</fullName>
    </recommendedName>
</protein>
<dbReference type="Proteomes" id="UP000594892">
    <property type="component" value="Chromosome 2"/>
</dbReference>